<dbReference type="InterPro" id="IPR027417">
    <property type="entry name" value="P-loop_NTPase"/>
</dbReference>
<dbReference type="Gene3D" id="3.40.50.300">
    <property type="entry name" value="P-loop containing nucleotide triphosphate hydrolases"/>
    <property type="match status" value="1"/>
</dbReference>
<dbReference type="EMBL" id="CAXAMM010009909">
    <property type="protein sequence ID" value="CAK9021736.1"/>
    <property type="molecule type" value="Genomic_DNA"/>
</dbReference>
<protein>
    <submittedName>
        <fullName evidence="2">ATP-dependent DNA helicase PIF1</fullName>
    </submittedName>
</protein>
<comment type="caution">
    <text evidence="2">The sequence shown here is derived from an EMBL/GenBank/DDBJ whole genome shotgun (WGS) entry which is preliminary data.</text>
</comment>
<evidence type="ECO:0000256" key="1">
    <source>
        <dbReference type="SAM" id="MobiDB-lite"/>
    </source>
</evidence>
<dbReference type="SUPFAM" id="SSF52540">
    <property type="entry name" value="P-loop containing nucleoside triphosphate hydrolases"/>
    <property type="match status" value="1"/>
</dbReference>
<feature type="region of interest" description="Disordered" evidence="1">
    <location>
        <begin position="733"/>
        <end position="772"/>
    </location>
</feature>
<keyword evidence="2" id="KW-0347">Helicase</keyword>
<dbReference type="Proteomes" id="UP001642464">
    <property type="component" value="Unassembled WGS sequence"/>
</dbReference>
<keyword evidence="2" id="KW-0547">Nucleotide-binding</keyword>
<evidence type="ECO:0000313" key="2">
    <source>
        <dbReference type="EMBL" id="CAK9021736.1"/>
    </source>
</evidence>
<feature type="compositionally biased region" description="Acidic residues" evidence="1">
    <location>
        <begin position="737"/>
        <end position="747"/>
    </location>
</feature>
<dbReference type="Pfam" id="PF13245">
    <property type="entry name" value="AAA_19"/>
    <property type="match status" value="1"/>
</dbReference>
<proteinExistence type="predicted"/>
<gene>
    <name evidence="2" type="ORF">SCF082_LOCUS15472</name>
</gene>
<reference evidence="2 3" key="1">
    <citation type="submission" date="2024-02" db="EMBL/GenBank/DDBJ databases">
        <authorList>
            <person name="Chen Y."/>
            <person name="Shah S."/>
            <person name="Dougan E. K."/>
            <person name="Thang M."/>
            <person name="Chan C."/>
        </authorList>
    </citation>
    <scope>NUCLEOTIDE SEQUENCE [LARGE SCALE GENOMIC DNA]</scope>
</reference>
<feature type="region of interest" description="Disordered" evidence="1">
    <location>
        <begin position="88"/>
        <end position="133"/>
    </location>
</feature>
<keyword evidence="2" id="KW-0067">ATP-binding</keyword>
<evidence type="ECO:0000313" key="3">
    <source>
        <dbReference type="Proteomes" id="UP001642464"/>
    </source>
</evidence>
<accession>A0ABP0K4N6</accession>
<keyword evidence="2" id="KW-0378">Hydrolase</keyword>
<dbReference type="GO" id="GO:0004386">
    <property type="term" value="F:helicase activity"/>
    <property type="evidence" value="ECO:0007669"/>
    <property type="project" value="UniProtKB-KW"/>
</dbReference>
<feature type="compositionally biased region" description="Acidic residues" evidence="1">
    <location>
        <begin position="109"/>
        <end position="122"/>
    </location>
</feature>
<keyword evidence="3" id="KW-1185">Reference proteome</keyword>
<feature type="non-terminal residue" evidence="2">
    <location>
        <position position="1125"/>
    </location>
</feature>
<name>A0ABP0K4N6_9DINO</name>
<feature type="non-terminal residue" evidence="2">
    <location>
        <position position="1"/>
    </location>
</feature>
<organism evidence="2 3">
    <name type="scientific">Durusdinium trenchii</name>
    <dbReference type="NCBI Taxonomy" id="1381693"/>
    <lineage>
        <taxon>Eukaryota</taxon>
        <taxon>Sar</taxon>
        <taxon>Alveolata</taxon>
        <taxon>Dinophyceae</taxon>
        <taxon>Suessiales</taxon>
        <taxon>Symbiodiniaceae</taxon>
        <taxon>Durusdinium</taxon>
    </lineage>
</organism>
<sequence>SVKDKIKALSTKAERRSAKAALQHLLACRDSDYATFHGRHEEFLRRHGAGAEEKQRKRPLRFLEEAGLECAVWPHLYWHRNLRESVSRAGHEGRRANRKRKAAERGEESGDESEGAAEEDEKSDGGEDGPLIEASNLGRIKRGFMRKVFSPVVGYSLDYQLLHYVYDLSLWTTVGTKKNVARQFDVPLRLVLSTCPWTPQYWRIRHQAVIDMQRQCGNAALFRTRAPYERTFPYHEWVTHEQRLAGRPRLHLAGPETLHQAHVLLELDKAFICGMRAATGRSDRVWTDHLLAAPPTAAGGAGPPTVLSRVTRLEFQDGKRKRERQAYHGRGTTHSHSLEFLANKGAIGLERKVAAHVPAKESDWLTHGLVLDGQQDYRDSGVPVREADSIWDAGAEKALLHHSEEDKALHIRPFFPQTMAITKCHEDVQQPDGNGAVLRYVATYSLKFSDSMDQEWLNDHASDYSVARRVLFSYHPLEPEMWLTLAQHRFPQVDYKGSLVELTVPLPSCERKPRALINYEQSTWRSESMAFLEFLRKVNDKGQIIRYIKEAHQQYVLAAVVEVMKATGMLEKAASQGAQDLLRRYRRKVKEGTGTDDEAPELASFAAFATDQWGVEVVELEAFANDYKPQGEKLIAAGMCSMLNDRYYGQWLVLRKPFRAIQDLRAAAPAGLDCVPAHYQNFALALCLAPEMWEDDGRIRAQMALEAHNRAMIDTVLHKVVAQRSLVRRYVSGDLPPEADAESDDEDAASRGEGQPALPVPKPKLTESQQRLRRAIEPVVDRAVAAAQAEDDDALERILAEARDASKMLFASGPPGAGKTFVLHQEIRRWQSRGARVLFALPTGQLASEMRATHPHIDVDTFHGGLWFHKDLSEALGILTQYDLVILDEVSMLTAEQFDRLVAMWRAADKLPCVVLLGDGGDESSQWQRNVKVITLVEQVRCKDAGLQAKLNILRTAIPSKRQLDDIKRGHRAWKTPEPTVYDVLELLRAHPDTTIVTCTRKASALVNDLAVQVLFRDRHRRSLSQVPFDYESNVKNYTAKGKLKAGPLEPASTEIFEGQRVFLTRNLDKENGFVNGMPAIIEGYDPRSKCLHVVTKLGKSLAVHLYTEDVEGHGRITHFPVRLG</sequence>